<evidence type="ECO:0000259" key="5">
    <source>
        <dbReference type="Pfam" id="PF05592"/>
    </source>
</evidence>
<dbReference type="Pfam" id="PF25788">
    <property type="entry name" value="Ig_Rha78A_N"/>
    <property type="match status" value="1"/>
</dbReference>
<dbReference type="Gene3D" id="2.60.120.260">
    <property type="entry name" value="Galactose-binding domain-like"/>
    <property type="match status" value="2"/>
</dbReference>
<dbReference type="InterPro" id="IPR008902">
    <property type="entry name" value="Rhamnosid_concanavalin"/>
</dbReference>
<dbReference type="PANTHER" id="PTHR33307">
    <property type="entry name" value="ALPHA-RHAMNOSIDASE (EUROFUNG)"/>
    <property type="match status" value="1"/>
</dbReference>
<dbReference type="Proteomes" id="UP000680865">
    <property type="component" value="Unassembled WGS sequence"/>
</dbReference>
<dbReference type="Pfam" id="PF17389">
    <property type="entry name" value="Bac_rhamnosid6H"/>
    <property type="match status" value="1"/>
</dbReference>
<accession>A0A919SZA9</accession>
<dbReference type="Gene3D" id="2.60.40.10">
    <property type="entry name" value="Immunoglobulins"/>
    <property type="match status" value="1"/>
</dbReference>
<feature type="domain" description="Bacterial alpha-L-rhamnosidase N-terminal" evidence="6">
    <location>
        <begin position="166"/>
        <end position="332"/>
    </location>
</feature>
<dbReference type="RefSeq" id="WP_213001942.1">
    <property type="nucleotide sequence ID" value="NZ_BAAATW010000014.1"/>
</dbReference>
<feature type="domain" description="Alpha-L-rhamnosidase six-hairpin glycosidase" evidence="7">
    <location>
        <begin position="434"/>
        <end position="759"/>
    </location>
</feature>
<dbReference type="InterPro" id="IPR013737">
    <property type="entry name" value="Bac_rhamnosid_N"/>
</dbReference>
<dbReference type="SUPFAM" id="SSF48208">
    <property type="entry name" value="Six-hairpin glycosidases"/>
    <property type="match status" value="1"/>
</dbReference>
<gene>
    <name evidence="9" type="ORF">Aco04nite_75160</name>
</gene>
<evidence type="ECO:0000259" key="6">
    <source>
        <dbReference type="Pfam" id="PF08531"/>
    </source>
</evidence>
<evidence type="ECO:0000256" key="3">
    <source>
        <dbReference type="ARBA" id="ARBA00022801"/>
    </source>
</evidence>
<dbReference type="Gene3D" id="1.50.10.10">
    <property type="match status" value="1"/>
</dbReference>
<organism evidence="9 10">
    <name type="scientific">Winogradskya consettensis</name>
    <dbReference type="NCBI Taxonomy" id="113560"/>
    <lineage>
        <taxon>Bacteria</taxon>
        <taxon>Bacillati</taxon>
        <taxon>Actinomycetota</taxon>
        <taxon>Actinomycetes</taxon>
        <taxon>Micromonosporales</taxon>
        <taxon>Micromonosporaceae</taxon>
        <taxon>Winogradskya</taxon>
    </lineage>
</organism>
<evidence type="ECO:0000256" key="4">
    <source>
        <dbReference type="SAM" id="SignalP"/>
    </source>
</evidence>
<dbReference type="Pfam" id="PF17390">
    <property type="entry name" value="Bac_rhamnosid_C"/>
    <property type="match status" value="1"/>
</dbReference>
<feature type="domain" description="Alpha-L-rhamnosidase concanavalin-like" evidence="5">
    <location>
        <begin position="334"/>
        <end position="420"/>
    </location>
</feature>
<dbReference type="AlphaFoldDB" id="A0A919SZA9"/>
<keyword evidence="10" id="KW-1185">Reference proteome</keyword>
<proteinExistence type="predicted"/>
<dbReference type="EC" id="3.2.1.40" evidence="2"/>
<dbReference type="GO" id="GO:0030596">
    <property type="term" value="F:alpha-L-rhamnosidase activity"/>
    <property type="evidence" value="ECO:0007669"/>
    <property type="project" value="UniProtKB-EC"/>
</dbReference>
<feature type="chain" id="PRO_5037207518" description="alpha-L-rhamnosidase" evidence="4">
    <location>
        <begin position="27"/>
        <end position="871"/>
    </location>
</feature>
<dbReference type="GO" id="GO:0005975">
    <property type="term" value="P:carbohydrate metabolic process"/>
    <property type="evidence" value="ECO:0007669"/>
    <property type="project" value="InterPro"/>
</dbReference>
<evidence type="ECO:0000313" key="9">
    <source>
        <dbReference type="EMBL" id="GIM81158.1"/>
    </source>
</evidence>
<keyword evidence="4" id="KW-0732">Signal</keyword>
<dbReference type="Pfam" id="PF08531">
    <property type="entry name" value="Bac_rhamnosid_N"/>
    <property type="match status" value="1"/>
</dbReference>
<dbReference type="PANTHER" id="PTHR33307:SF6">
    <property type="entry name" value="ALPHA-RHAMNOSIDASE (EUROFUNG)-RELATED"/>
    <property type="match status" value="1"/>
</dbReference>
<evidence type="ECO:0000259" key="8">
    <source>
        <dbReference type="Pfam" id="PF17390"/>
    </source>
</evidence>
<comment type="catalytic activity">
    <reaction evidence="1">
        <text>Hydrolysis of terminal non-reducing alpha-L-rhamnose residues in alpha-L-rhamnosides.</text>
        <dbReference type="EC" id="3.2.1.40"/>
    </reaction>
</comment>
<dbReference type="Gene3D" id="2.60.420.10">
    <property type="entry name" value="Maltose phosphorylase, domain 3"/>
    <property type="match status" value="1"/>
</dbReference>
<comment type="caution">
    <text evidence="9">The sequence shown here is derived from an EMBL/GenBank/DDBJ whole genome shotgun (WGS) entry which is preliminary data.</text>
</comment>
<dbReference type="InterPro" id="IPR035396">
    <property type="entry name" value="Bac_rhamnosid6H"/>
</dbReference>
<dbReference type="EMBL" id="BOQP01000046">
    <property type="protein sequence ID" value="GIM81158.1"/>
    <property type="molecule type" value="Genomic_DNA"/>
</dbReference>
<sequence length="871" mass="93302">MNVTRIGAFAVALLLPVLGAATPARAAGNLAPLSPAGLTIGDRAEPLGVEGAPLFGWRPRDLDAGERQSAYQIKVFAAGEVWDSGKVASRESSFVPYAGPALINGTTYRWRVRTWDRAGAVSPWSASTFDTGIADADWQASWIRRTTAEKDDYTQARTEFTVGAGRVVRARLYVSASQQYQAFVNGALVDRGQAYAYPGEGYYQVTDVTSRLRPGTDAALGVLYHWYGPGQGRPAGEPGLQARLVIDHADGSRQVVLSDGTWKVTRGPWLAAAYRNGDGRDYIENALPQSMAWTRAGFDDSAWQAPVVAASPHLQAQQTRLSYETVKPVRVTTLASGAVVADFGKVIPAMPRVRFRDGVAGTTVSMVAGYLLNADGSVSNTSQDNQSTDLSYTYAQSAGDQTYEAFTYEGFRYLQVSTPADIAAVVQHTSISHSATFSSSDPTLDDVFTLMQRSALYSAQEQFLDTPTREKGQFLADSVNISRALMGGSGDYAMTAKAIREFIASQQRYWPDGRLNAVYPNGDGKRDIPDFTEMFPGWTWDYYLASGDRTLLAQAYPVNLAIADYVRRYIDPATGLVTNLAGGSGAYLYGIIDWPNRYGYDTTPAARTTVNILAVDVLRSTAQQAAALGLPSADLLADADRLTDAITTQLRRPDGIYVDGLGSTHASQIANAYALAFLGAGTEVADYIASLKLQMSPMTADLLLAALHRAGRDDEVLARLTDPTSLGWANVLARGGTFTWESWEAPERGDSMSHGWGATALVELQQDLLGVTVTGPAARTVRISPPTGTTLTHAEGTTWTPSGTLALRWRTVRGGTAIVAGIPTNVTAEIHVPIAGTRRPLATGAVTFTGIHDGFAIYTAGAGTSTFTPLP</sequence>
<dbReference type="InterPro" id="IPR016007">
    <property type="entry name" value="Alpha_rhamnosid"/>
</dbReference>
<feature type="domain" description="Alpha-L-rhamnosidase C-terminal" evidence="8">
    <location>
        <begin position="770"/>
        <end position="835"/>
    </location>
</feature>
<reference evidence="9" key="1">
    <citation type="submission" date="2021-03" db="EMBL/GenBank/DDBJ databases">
        <title>Whole genome shotgun sequence of Actinoplanes consettensis NBRC 14913.</title>
        <authorList>
            <person name="Komaki H."/>
            <person name="Tamura T."/>
        </authorList>
    </citation>
    <scope>NUCLEOTIDE SEQUENCE</scope>
    <source>
        <strain evidence="9">NBRC 14913</strain>
    </source>
</reference>
<dbReference type="InterPro" id="IPR035398">
    <property type="entry name" value="Bac_rhamnosid_C"/>
</dbReference>
<dbReference type="InterPro" id="IPR008928">
    <property type="entry name" value="6-hairpin_glycosidase_sf"/>
</dbReference>
<evidence type="ECO:0000313" key="10">
    <source>
        <dbReference type="Proteomes" id="UP000680865"/>
    </source>
</evidence>
<dbReference type="InterPro" id="IPR013783">
    <property type="entry name" value="Ig-like_fold"/>
</dbReference>
<evidence type="ECO:0000256" key="1">
    <source>
        <dbReference type="ARBA" id="ARBA00001445"/>
    </source>
</evidence>
<protein>
    <recommendedName>
        <fullName evidence="2">alpha-L-rhamnosidase</fullName>
        <ecNumber evidence="2">3.2.1.40</ecNumber>
    </recommendedName>
</protein>
<dbReference type="InterPro" id="IPR012341">
    <property type="entry name" value="6hp_glycosidase-like_sf"/>
</dbReference>
<feature type="signal peptide" evidence="4">
    <location>
        <begin position="1"/>
        <end position="26"/>
    </location>
</feature>
<evidence type="ECO:0000259" key="7">
    <source>
        <dbReference type="Pfam" id="PF17389"/>
    </source>
</evidence>
<evidence type="ECO:0000256" key="2">
    <source>
        <dbReference type="ARBA" id="ARBA00012652"/>
    </source>
</evidence>
<name>A0A919SZA9_9ACTN</name>
<dbReference type="Pfam" id="PF05592">
    <property type="entry name" value="Bac_rhamnosid"/>
    <property type="match status" value="1"/>
</dbReference>
<keyword evidence="3" id="KW-0378">Hydrolase</keyword>